<dbReference type="Proteomes" id="UP000182584">
    <property type="component" value="Unassembled WGS sequence"/>
</dbReference>
<organism evidence="7 8">
    <name type="scientific">Butyrivibrio fibrisolvens</name>
    <dbReference type="NCBI Taxonomy" id="831"/>
    <lineage>
        <taxon>Bacteria</taxon>
        <taxon>Bacillati</taxon>
        <taxon>Bacillota</taxon>
        <taxon>Clostridia</taxon>
        <taxon>Lachnospirales</taxon>
        <taxon>Lachnospiraceae</taxon>
        <taxon>Butyrivibrio</taxon>
    </lineage>
</organism>
<keyword evidence="4 5" id="KW-0472">Membrane</keyword>
<comment type="subcellular location">
    <subcellularLocation>
        <location evidence="1">Membrane</location>
        <topology evidence="1">Multi-pass membrane protein</topology>
    </subcellularLocation>
</comment>
<dbReference type="Pfam" id="PF12698">
    <property type="entry name" value="ABC2_membrane_3"/>
    <property type="match status" value="1"/>
</dbReference>
<dbReference type="AlphaFoldDB" id="A0A1H9SYH6"/>
<dbReference type="RefSeq" id="WP_074756364.1">
    <property type="nucleotide sequence ID" value="NZ_FOGJ01000013.1"/>
</dbReference>
<feature type="transmembrane region" description="Helical" evidence="5">
    <location>
        <begin position="314"/>
        <end position="339"/>
    </location>
</feature>
<feature type="transmembrane region" description="Helical" evidence="5">
    <location>
        <begin position="28"/>
        <end position="47"/>
    </location>
</feature>
<evidence type="ECO:0000313" key="8">
    <source>
        <dbReference type="Proteomes" id="UP000182584"/>
    </source>
</evidence>
<protein>
    <submittedName>
        <fullName evidence="7">ABC-2 type transport system permease protein</fullName>
    </submittedName>
</protein>
<evidence type="ECO:0000256" key="4">
    <source>
        <dbReference type="ARBA" id="ARBA00023136"/>
    </source>
</evidence>
<feature type="transmembrane region" description="Helical" evidence="5">
    <location>
        <begin position="405"/>
        <end position="430"/>
    </location>
</feature>
<feature type="transmembrane region" description="Helical" evidence="5">
    <location>
        <begin position="378"/>
        <end position="399"/>
    </location>
</feature>
<name>A0A1H9SYH6_BUTFI</name>
<gene>
    <name evidence="7" type="ORF">SAMN04487884_11357</name>
</gene>
<reference evidence="7 8" key="1">
    <citation type="submission" date="2016-10" db="EMBL/GenBank/DDBJ databases">
        <authorList>
            <person name="de Groot N.N."/>
        </authorList>
    </citation>
    <scope>NUCLEOTIDE SEQUENCE [LARGE SCALE GENOMIC DNA]</scope>
    <source>
        <strain evidence="7 8">AR40</strain>
    </source>
</reference>
<feature type="transmembrane region" description="Helical" evidence="5">
    <location>
        <begin position="206"/>
        <end position="228"/>
    </location>
</feature>
<feature type="domain" description="ABC-2 type transporter transmembrane" evidence="6">
    <location>
        <begin position="38"/>
        <end position="425"/>
    </location>
</feature>
<sequence length="456" mass="50808">MNKNDLRGFKQVFMFEFMTGIKKTGFKVFLAIICTLSFCYMPLMLIISNIKNSDDSGKNTKAISSIESVYIYDNSGLEIDFDSFKDNEVYKNVSFITDSEKSYDEAIDSFDKDTDIYNLIIKTEYDKQKGFDVYITRSPGSKIKDSELSDFEDAYISFYRERVLKNLGVSEEDYEYLSKEFEVTVMKTDKEGNFYEDTGSISSGDYFVMLAGLMIVFMFINMSVGNVATSIATEKSSRVIEYLLTGTRPLALLSGKICARLLETLITTFAAYGCFFLSQLLCIIINAQNIVSSASSGNVVVVSSIWENITLSKLVITVLYFLAGLCLYSIIGALTGASVSKLDELQDAYKTFSFLLIICTYADMALIIMMLNMSGTEAFKNFIAICPFTGAFITPALILTGKISILTGLIALIVIVIAAVIIFILSSAVYESMLLFQGKRLKAKDVIKLMKKQVVV</sequence>
<evidence type="ECO:0000256" key="5">
    <source>
        <dbReference type="SAM" id="Phobius"/>
    </source>
</evidence>
<feature type="transmembrane region" description="Helical" evidence="5">
    <location>
        <begin position="351"/>
        <end position="371"/>
    </location>
</feature>
<evidence type="ECO:0000259" key="6">
    <source>
        <dbReference type="Pfam" id="PF12698"/>
    </source>
</evidence>
<dbReference type="GO" id="GO:0140359">
    <property type="term" value="F:ABC-type transporter activity"/>
    <property type="evidence" value="ECO:0007669"/>
    <property type="project" value="InterPro"/>
</dbReference>
<evidence type="ECO:0000256" key="2">
    <source>
        <dbReference type="ARBA" id="ARBA00022692"/>
    </source>
</evidence>
<evidence type="ECO:0000256" key="3">
    <source>
        <dbReference type="ARBA" id="ARBA00022989"/>
    </source>
</evidence>
<dbReference type="OrthoDB" id="2023283at2"/>
<evidence type="ECO:0000256" key="1">
    <source>
        <dbReference type="ARBA" id="ARBA00004141"/>
    </source>
</evidence>
<dbReference type="InterPro" id="IPR013525">
    <property type="entry name" value="ABC2_TM"/>
</dbReference>
<keyword evidence="2 5" id="KW-0812">Transmembrane</keyword>
<proteinExistence type="predicted"/>
<dbReference type="EMBL" id="FOGJ01000013">
    <property type="protein sequence ID" value="SER89844.1"/>
    <property type="molecule type" value="Genomic_DNA"/>
</dbReference>
<dbReference type="GO" id="GO:0016020">
    <property type="term" value="C:membrane"/>
    <property type="evidence" value="ECO:0007669"/>
    <property type="project" value="UniProtKB-SubCell"/>
</dbReference>
<evidence type="ECO:0000313" key="7">
    <source>
        <dbReference type="EMBL" id="SER89844.1"/>
    </source>
</evidence>
<accession>A0A1H9SYH6</accession>
<dbReference type="eggNOG" id="COG1668">
    <property type="taxonomic scope" value="Bacteria"/>
</dbReference>
<keyword evidence="3 5" id="KW-1133">Transmembrane helix</keyword>